<dbReference type="PANTHER" id="PTHR36535">
    <property type="entry name" value="YALI0E30327P"/>
    <property type="match status" value="1"/>
</dbReference>
<evidence type="ECO:0000313" key="2">
    <source>
        <dbReference type="EMBL" id="WED44431.1"/>
    </source>
</evidence>
<dbReference type="InterPro" id="IPR013901">
    <property type="entry name" value="Anthrone_oxy"/>
</dbReference>
<dbReference type="Pfam" id="PF08592">
    <property type="entry name" value="Anthrone_oxy"/>
    <property type="match status" value="1"/>
</dbReference>
<keyword evidence="1" id="KW-1133">Transmembrane helix</keyword>
<dbReference type="Proteomes" id="UP001222087">
    <property type="component" value="Chromosome"/>
</dbReference>
<keyword evidence="3" id="KW-1185">Reference proteome</keyword>
<keyword evidence="1" id="KW-0812">Transmembrane</keyword>
<proteinExistence type="predicted"/>
<accession>A0ABY8AXH5</accession>
<feature type="transmembrane region" description="Helical" evidence="1">
    <location>
        <begin position="66"/>
        <end position="86"/>
    </location>
</feature>
<feature type="transmembrane region" description="Helical" evidence="1">
    <location>
        <begin position="41"/>
        <end position="60"/>
    </location>
</feature>
<evidence type="ECO:0000313" key="3">
    <source>
        <dbReference type="Proteomes" id="UP001222087"/>
    </source>
</evidence>
<name>A0ABY8AXH5_9GAMM</name>
<evidence type="ECO:0000256" key="1">
    <source>
        <dbReference type="SAM" id="Phobius"/>
    </source>
</evidence>
<dbReference type="EMBL" id="CP119078">
    <property type="protein sequence ID" value="WED44431.1"/>
    <property type="molecule type" value="Genomic_DNA"/>
</dbReference>
<protein>
    <submittedName>
        <fullName evidence="2">DUF1772 domain-containing protein</fullName>
    </submittedName>
</protein>
<sequence>MIAAVFSGAAIYINCVEQPARLRLENAALLKQWKVAYKKGAVMQVSLALLASICGIISFLKDFNWWCLMGSFFILANWPYTLMAILPVNQKIMATSENEANEQTRNLITRWGFLHAIRSLLGIMATLCFLIASFFSSQHFLITHAR</sequence>
<dbReference type="RefSeq" id="WP_275090249.1">
    <property type="nucleotide sequence ID" value="NZ_CP119078.1"/>
</dbReference>
<keyword evidence="1" id="KW-0472">Membrane</keyword>
<reference evidence="2 3" key="1">
    <citation type="submission" date="2023-02" db="EMBL/GenBank/DDBJ databases">
        <title>Genome Sequence of L. cardiaca H63T.</title>
        <authorList>
            <person name="Lopez A.E."/>
            <person name="Cianciotto N.P."/>
        </authorList>
    </citation>
    <scope>NUCLEOTIDE SEQUENCE [LARGE SCALE GENOMIC DNA]</scope>
    <source>
        <strain evidence="2 3">H63</strain>
    </source>
</reference>
<dbReference type="PANTHER" id="PTHR36535:SF1">
    <property type="entry name" value="DUF1772 DOMAIN-CONTAINING PROTEIN"/>
    <property type="match status" value="1"/>
</dbReference>
<gene>
    <name evidence="2" type="ORF">PXX05_06510</name>
</gene>
<feature type="transmembrane region" description="Helical" evidence="1">
    <location>
        <begin position="120"/>
        <end position="142"/>
    </location>
</feature>
<organism evidence="2 3">
    <name type="scientific">Legionella cardiaca</name>
    <dbReference type="NCBI Taxonomy" id="1071983"/>
    <lineage>
        <taxon>Bacteria</taxon>
        <taxon>Pseudomonadati</taxon>
        <taxon>Pseudomonadota</taxon>
        <taxon>Gammaproteobacteria</taxon>
        <taxon>Legionellales</taxon>
        <taxon>Legionellaceae</taxon>
        <taxon>Legionella</taxon>
    </lineage>
</organism>